<evidence type="ECO:0000256" key="7">
    <source>
        <dbReference type="ARBA" id="ARBA00022723"/>
    </source>
</evidence>
<dbReference type="PROSITE" id="PS00086">
    <property type="entry name" value="CYTOCHROME_P450"/>
    <property type="match status" value="1"/>
</dbReference>
<dbReference type="InterPro" id="IPR017972">
    <property type="entry name" value="Cyt_P450_CS"/>
</dbReference>
<comment type="caution">
    <text evidence="15">The sequence shown here is derived from an EMBL/GenBank/DDBJ whole genome shotgun (WGS) entry which is preliminary data.</text>
</comment>
<dbReference type="GO" id="GO:0020037">
    <property type="term" value="F:heme binding"/>
    <property type="evidence" value="ECO:0007669"/>
    <property type="project" value="InterPro"/>
</dbReference>
<dbReference type="Gene3D" id="1.10.630.10">
    <property type="entry name" value="Cytochrome P450"/>
    <property type="match status" value="1"/>
</dbReference>
<dbReference type="GO" id="GO:0005506">
    <property type="term" value="F:iron ion binding"/>
    <property type="evidence" value="ECO:0007669"/>
    <property type="project" value="InterPro"/>
</dbReference>
<evidence type="ECO:0000256" key="4">
    <source>
        <dbReference type="ARBA" id="ARBA00010617"/>
    </source>
</evidence>
<dbReference type="Pfam" id="PF00067">
    <property type="entry name" value="p450"/>
    <property type="match status" value="1"/>
</dbReference>
<keyword evidence="12" id="KW-0472">Membrane</keyword>
<proteinExistence type="inferred from homology"/>
<comment type="cofactor">
    <cofactor evidence="1 13">
        <name>heme</name>
        <dbReference type="ChEBI" id="CHEBI:30413"/>
    </cofactor>
</comment>
<evidence type="ECO:0000256" key="13">
    <source>
        <dbReference type="PIRSR" id="PIRSR602401-1"/>
    </source>
</evidence>
<evidence type="ECO:0000256" key="8">
    <source>
        <dbReference type="ARBA" id="ARBA00022989"/>
    </source>
</evidence>
<keyword evidence="6" id="KW-0812">Transmembrane</keyword>
<dbReference type="InterPro" id="IPR050364">
    <property type="entry name" value="Cytochrome_P450_fung"/>
</dbReference>
<accession>A0A4V3XGX7</accession>
<dbReference type="OrthoDB" id="3255500at2759"/>
<organism evidence="15 16">
    <name type="scientific">Antrodiella citrinella</name>
    <dbReference type="NCBI Taxonomy" id="2447956"/>
    <lineage>
        <taxon>Eukaryota</taxon>
        <taxon>Fungi</taxon>
        <taxon>Dikarya</taxon>
        <taxon>Basidiomycota</taxon>
        <taxon>Agaricomycotina</taxon>
        <taxon>Agaricomycetes</taxon>
        <taxon>Polyporales</taxon>
        <taxon>Steccherinaceae</taxon>
        <taxon>Antrodiella</taxon>
    </lineage>
</organism>
<evidence type="ECO:0000256" key="10">
    <source>
        <dbReference type="ARBA" id="ARBA00023004"/>
    </source>
</evidence>
<comment type="pathway">
    <text evidence="3">Secondary metabolite biosynthesis.</text>
</comment>
<dbReference type="PANTHER" id="PTHR46300:SF7">
    <property type="entry name" value="P450, PUTATIVE (EUROFUNG)-RELATED"/>
    <property type="match status" value="1"/>
</dbReference>
<evidence type="ECO:0000256" key="1">
    <source>
        <dbReference type="ARBA" id="ARBA00001971"/>
    </source>
</evidence>
<name>A0A4V3XGX7_9APHY</name>
<dbReference type="PANTHER" id="PTHR46300">
    <property type="entry name" value="P450, PUTATIVE (EUROFUNG)-RELATED-RELATED"/>
    <property type="match status" value="1"/>
</dbReference>
<gene>
    <name evidence="15" type="ORF">EUX98_g8040</name>
</gene>
<keyword evidence="16" id="KW-1185">Reference proteome</keyword>
<evidence type="ECO:0000256" key="9">
    <source>
        <dbReference type="ARBA" id="ARBA00023002"/>
    </source>
</evidence>
<evidence type="ECO:0000256" key="6">
    <source>
        <dbReference type="ARBA" id="ARBA00022692"/>
    </source>
</evidence>
<evidence type="ECO:0000256" key="3">
    <source>
        <dbReference type="ARBA" id="ARBA00005179"/>
    </source>
</evidence>
<dbReference type="EMBL" id="SGPM01000389">
    <property type="protein sequence ID" value="THH23143.1"/>
    <property type="molecule type" value="Genomic_DNA"/>
</dbReference>
<evidence type="ECO:0000256" key="14">
    <source>
        <dbReference type="RuleBase" id="RU000461"/>
    </source>
</evidence>
<feature type="binding site" description="axial binding residue" evidence="13">
    <location>
        <position position="206"/>
    </location>
    <ligand>
        <name>heme</name>
        <dbReference type="ChEBI" id="CHEBI:30413"/>
    </ligand>
    <ligandPart>
        <name>Fe</name>
        <dbReference type="ChEBI" id="CHEBI:18248"/>
    </ligandPart>
</feature>
<dbReference type="GO" id="GO:0016020">
    <property type="term" value="C:membrane"/>
    <property type="evidence" value="ECO:0007669"/>
    <property type="project" value="UniProtKB-SubCell"/>
</dbReference>
<dbReference type="GO" id="GO:0016705">
    <property type="term" value="F:oxidoreductase activity, acting on paired donors, with incorporation or reduction of molecular oxygen"/>
    <property type="evidence" value="ECO:0007669"/>
    <property type="project" value="InterPro"/>
</dbReference>
<evidence type="ECO:0000256" key="12">
    <source>
        <dbReference type="ARBA" id="ARBA00023136"/>
    </source>
</evidence>
<dbReference type="PRINTS" id="PR00463">
    <property type="entry name" value="EP450I"/>
</dbReference>
<comment type="subcellular location">
    <subcellularLocation>
        <location evidence="2">Membrane</location>
        <topology evidence="2">Single-pass membrane protein</topology>
    </subcellularLocation>
</comment>
<keyword evidence="8" id="KW-1133">Transmembrane helix</keyword>
<evidence type="ECO:0000256" key="2">
    <source>
        <dbReference type="ARBA" id="ARBA00004167"/>
    </source>
</evidence>
<keyword evidence="5 13" id="KW-0349">Heme</keyword>
<sequence length="252" mass="28272">MVKNNMAAGTAQPSFVSNLIEQLSGEKGHLTADDEQLIKSTAGTLYGAGAETVRLADLKTFDECLPSDAQTQNVFTAFVLAMVRYPHVFKKVRQEMDRVVGTERLPDFGDRESLPYLECVIRETYRWHVPTPLGIPHFSMKDDEYKGYVIPANSLMIANIWGIAHDTAQYSDPDEFIPERFENLDKETSDRLDPKNYVFGFGRRLCPARNFADANVFLVLATMVATLDISGAIDEQGREIIPEHAYKAGFVQ</sequence>
<evidence type="ECO:0000256" key="5">
    <source>
        <dbReference type="ARBA" id="ARBA00022617"/>
    </source>
</evidence>
<keyword evidence="11 14" id="KW-0503">Monooxygenase</keyword>
<evidence type="ECO:0000313" key="15">
    <source>
        <dbReference type="EMBL" id="THH23143.1"/>
    </source>
</evidence>
<dbReference type="InterPro" id="IPR036396">
    <property type="entry name" value="Cyt_P450_sf"/>
</dbReference>
<dbReference type="GO" id="GO:0004497">
    <property type="term" value="F:monooxygenase activity"/>
    <property type="evidence" value="ECO:0007669"/>
    <property type="project" value="UniProtKB-KW"/>
</dbReference>
<dbReference type="Proteomes" id="UP000308730">
    <property type="component" value="Unassembled WGS sequence"/>
</dbReference>
<dbReference type="SUPFAM" id="SSF48264">
    <property type="entry name" value="Cytochrome P450"/>
    <property type="match status" value="1"/>
</dbReference>
<evidence type="ECO:0000256" key="11">
    <source>
        <dbReference type="ARBA" id="ARBA00023033"/>
    </source>
</evidence>
<dbReference type="InterPro" id="IPR002401">
    <property type="entry name" value="Cyt_P450_E_grp-I"/>
</dbReference>
<evidence type="ECO:0008006" key="17">
    <source>
        <dbReference type="Google" id="ProtNLM"/>
    </source>
</evidence>
<protein>
    <recommendedName>
        <fullName evidence="17">Cytochrome P450</fullName>
    </recommendedName>
</protein>
<reference evidence="15 16" key="1">
    <citation type="submission" date="2019-02" db="EMBL/GenBank/DDBJ databases">
        <title>Genome sequencing of the rare red list fungi Antrodiella citrinella (Flaviporus citrinellus).</title>
        <authorList>
            <person name="Buettner E."/>
            <person name="Kellner H."/>
        </authorList>
    </citation>
    <scope>NUCLEOTIDE SEQUENCE [LARGE SCALE GENOMIC DNA]</scope>
    <source>
        <strain evidence="15 16">DSM 108506</strain>
    </source>
</reference>
<dbReference type="AlphaFoldDB" id="A0A4V3XGX7"/>
<evidence type="ECO:0000313" key="16">
    <source>
        <dbReference type="Proteomes" id="UP000308730"/>
    </source>
</evidence>
<keyword evidence="9 14" id="KW-0560">Oxidoreductase</keyword>
<dbReference type="InterPro" id="IPR001128">
    <property type="entry name" value="Cyt_P450"/>
</dbReference>
<keyword evidence="10 13" id="KW-0408">Iron</keyword>
<comment type="similarity">
    <text evidence="4 14">Belongs to the cytochrome P450 family.</text>
</comment>
<keyword evidence="7 13" id="KW-0479">Metal-binding</keyword>